<accession>A0AAV4BC94</accession>
<comment type="caution">
    <text evidence="2">The sequence shown here is derived from an EMBL/GenBank/DDBJ whole genome shotgun (WGS) entry which is preliminary data.</text>
</comment>
<dbReference type="Proteomes" id="UP000735302">
    <property type="component" value="Unassembled WGS sequence"/>
</dbReference>
<evidence type="ECO:0000313" key="2">
    <source>
        <dbReference type="EMBL" id="GFO16456.1"/>
    </source>
</evidence>
<organism evidence="2 3">
    <name type="scientific">Plakobranchus ocellatus</name>
    <dbReference type="NCBI Taxonomy" id="259542"/>
    <lineage>
        <taxon>Eukaryota</taxon>
        <taxon>Metazoa</taxon>
        <taxon>Spiralia</taxon>
        <taxon>Lophotrochozoa</taxon>
        <taxon>Mollusca</taxon>
        <taxon>Gastropoda</taxon>
        <taxon>Heterobranchia</taxon>
        <taxon>Euthyneura</taxon>
        <taxon>Panpulmonata</taxon>
        <taxon>Sacoglossa</taxon>
        <taxon>Placobranchoidea</taxon>
        <taxon>Plakobranchidae</taxon>
        <taxon>Plakobranchus</taxon>
    </lineage>
</organism>
<sequence length="81" mass="8785">MLETQSTSGTTESAEDYESDASDFQDILFTADEVFPEIDGEEGAFLVKDIAACNCKLIEGQPCTPASTWSNFTTCGCSAWR</sequence>
<dbReference type="EMBL" id="BLXT01004673">
    <property type="protein sequence ID" value="GFO16456.1"/>
    <property type="molecule type" value="Genomic_DNA"/>
</dbReference>
<evidence type="ECO:0000313" key="3">
    <source>
        <dbReference type="Proteomes" id="UP000735302"/>
    </source>
</evidence>
<name>A0AAV4BC94_9GAST</name>
<feature type="compositionally biased region" description="Polar residues" evidence="1">
    <location>
        <begin position="1"/>
        <end position="12"/>
    </location>
</feature>
<dbReference type="AlphaFoldDB" id="A0AAV4BC94"/>
<gene>
    <name evidence="2" type="ORF">PoB_004296100</name>
</gene>
<reference evidence="2 3" key="1">
    <citation type="journal article" date="2021" name="Elife">
        <title>Chloroplast acquisition without the gene transfer in kleptoplastic sea slugs, Plakobranchus ocellatus.</title>
        <authorList>
            <person name="Maeda T."/>
            <person name="Takahashi S."/>
            <person name="Yoshida T."/>
            <person name="Shimamura S."/>
            <person name="Takaki Y."/>
            <person name="Nagai Y."/>
            <person name="Toyoda A."/>
            <person name="Suzuki Y."/>
            <person name="Arimoto A."/>
            <person name="Ishii H."/>
            <person name="Satoh N."/>
            <person name="Nishiyama T."/>
            <person name="Hasebe M."/>
            <person name="Maruyama T."/>
            <person name="Minagawa J."/>
            <person name="Obokata J."/>
            <person name="Shigenobu S."/>
        </authorList>
    </citation>
    <scope>NUCLEOTIDE SEQUENCE [LARGE SCALE GENOMIC DNA]</scope>
</reference>
<protein>
    <submittedName>
        <fullName evidence="2">Uncharacterized protein</fullName>
    </submittedName>
</protein>
<keyword evidence="3" id="KW-1185">Reference proteome</keyword>
<evidence type="ECO:0000256" key="1">
    <source>
        <dbReference type="SAM" id="MobiDB-lite"/>
    </source>
</evidence>
<feature type="region of interest" description="Disordered" evidence="1">
    <location>
        <begin position="1"/>
        <end position="20"/>
    </location>
</feature>
<proteinExistence type="predicted"/>